<dbReference type="InterPro" id="IPR045056">
    <property type="entry name" value="Nop56/Nop58"/>
</dbReference>
<accession>A0AAD4MKL1</accession>
<evidence type="ECO:0000313" key="7">
    <source>
        <dbReference type="EMBL" id="KAI1696984.1"/>
    </source>
</evidence>
<dbReference type="InterPro" id="IPR012974">
    <property type="entry name" value="NOP58/56_N"/>
</dbReference>
<evidence type="ECO:0000256" key="2">
    <source>
        <dbReference type="ARBA" id="ARBA00009211"/>
    </source>
</evidence>
<dbReference type="Proteomes" id="UP001201812">
    <property type="component" value="Unassembled WGS sequence"/>
</dbReference>
<dbReference type="GO" id="GO:0031428">
    <property type="term" value="C:box C/D methylation guide snoRNP complex"/>
    <property type="evidence" value="ECO:0007669"/>
    <property type="project" value="InterPro"/>
</dbReference>
<dbReference type="Gene3D" id="1.10.287.4070">
    <property type="match status" value="1"/>
</dbReference>
<evidence type="ECO:0000256" key="3">
    <source>
        <dbReference type="ARBA" id="ARBA00022517"/>
    </source>
</evidence>
<reference evidence="7" key="1">
    <citation type="submission" date="2022-01" db="EMBL/GenBank/DDBJ databases">
        <title>Genome Sequence Resource for Two Populations of Ditylenchus destructor, the Migratory Endoparasitic Phytonematode.</title>
        <authorList>
            <person name="Zhang H."/>
            <person name="Lin R."/>
            <person name="Xie B."/>
        </authorList>
    </citation>
    <scope>NUCLEOTIDE SEQUENCE</scope>
    <source>
        <strain evidence="7">BazhouSP</strain>
    </source>
</reference>
<evidence type="ECO:0000259" key="6">
    <source>
        <dbReference type="PROSITE" id="PS51358"/>
    </source>
</evidence>
<keyword evidence="3" id="KW-0690">Ribosome biogenesis</keyword>
<comment type="caution">
    <text evidence="7">The sequence shown here is derived from an EMBL/GenBank/DDBJ whole genome shotgun (WGS) entry which is preliminary data.</text>
</comment>
<dbReference type="AlphaFoldDB" id="A0AAD4MKL1"/>
<name>A0AAD4MKL1_9BILA</name>
<dbReference type="InterPro" id="IPR012976">
    <property type="entry name" value="NOSIC"/>
</dbReference>
<dbReference type="SUPFAM" id="SSF81383">
    <property type="entry name" value="F-box domain"/>
    <property type="match status" value="1"/>
</dbReference>
<dbReference type="GO" id="GO:0042254">
    <property type="term" value="P:ribosome biogenesis"/>
    <property type="evidence" value="ECO:0007669"/>
    <property type="project" value="UniProtKB-KW"/>
</dbReference>
<dbReference type="EMBL" id="JAKKPZ010000294">
    <property type="protein sequence ID" value="KAI1696984.1"/>
    <property type="molecule type" value="Genomic_DNA"/>
</dbReference>
<dbReference type="GO" id="GO:0032040">
    <property type="term" value="C:small-subunit processome"/>
    <property type="evidence" value="ECO:0007669"/>
    <property type="project" value="InterPro"/>
</dbReference>
<comment type="subcellular location">
    <subcellularLocation>
        <location evidence="1">Nucleus</location>
        <location evidence="1">Nucleolus</location>
    </subcellularLocation>
</comment>
<feature type="domain" description="Nop" evidence="6">
    <location>
        <begin position="280"/>
        <end position="399"/>
    </location>
</feature>
<dbReference type="SMART" id="SM00931">
    <property type="entry name" value="NOSIC"/>
    <property type="match status" value="1"/>
</dbReference>
<dbReference type="PANTHER" id="PTHR10894">
    <property type="entry name" value="NUCLEOLAR PROTEIN 5 NUCLEOLAR PROTEIN NOP5 NOP58"/>
    <property type="match status" value="1"/>
</dbReference>
<feature type="region of interest" description="Disordered" evidence="5">
    <location>
        <begin position="1081"/>
        <end position="1106"/>
    </location>
</feature>
<dbReference type="InterPro" id="IPR036070">
    <property type="entry name" value="Nop_dom_sf"/>
</dbReference>
<dbReference type="PANTHER" id="PTHR10894:SF1">
    <property type="entry name" value="NUCLEOLAR PROTEIN 58"/>
    <property type="match status" value="1"/>
</dbReference>
<keyword evidence="8" id="KW-1185">Reference proteome</keyword>
<dbReference type="InterPro" id="IPR042239">
    <property type="entry name" value="Nop_C"/>
</dbReference>
<evidence type="ECO:0000313" key="8">
    <source>
        <dbReference type="Proteomes" id="UP001201812"/>
    </source>
</evidence>
<evidence type="ECO:0000256" key="1">
    <source>
        <dbReference type="ARBA" id="ARBA00004604"/>
    </source>
</evidence>
<keyword evidence="4" id="KW-0539">Nucleus</keyword>
<dbReference type="FunFam" id="1.10.287.4070:FF:000001">
    <property type="entry name" value="Probable Nucleolar protein 58"/>
    <property type="match status" value="1"/>
</dbReference>
<dbReference type="SUPFAM" id="SSF89124">
    <property type="entry name" value="Nop domain"/>
    <property type="match status" value="1"/>
</dbReference>
<feature type="region of interest" description="Disordered" evidence="5">
    <location>
        <begin position="564"/>
        <end position="584"/>
    </location>
</feature>
<dbReference type="InterPro" id="IPR002687">
    <property type="entry name" value="Nop_dom"/>
</dbReference>
<gene>
    <name evidence="7" type="ORF">DdX_18755</name>
</gene>
<dbReference type="PROSITE" id="PS51358">
    <property type="entry name" value="NOP"/>
    <property type="match status" value="1"/>
</dbReference>
<feature type="compositionally biased region" description="Basic and acidic residues" evidence="5">
    <location>
        <begin position="1095"/>
        <end position="1106"/>
    </location>
</feature>
<evidence type="ECO:0000256" key="5">
    <source>
        <dbReference type="SAM" id="MobiDB-lite"/>
    </source>
</evidence>
<organism evidence="7 8">
    <name type="scientific">Ditylenchus destructor</name>
    <dbReference type="NCBI Taxonomy" id="166010"/>
    <lineage>
        <taxon>Eukaryota</taxon>
        <taxon>Metazoa</taxon>
        <taxon>Ecdysozoa</taxon>
        <taxon>Nematoda</taxon>
        <taxon>Chromadorea</taxon>
        <taxon>Rhabditida</taxon>
        <taxon>Tylenchina</taxon>
        <taxon>Tylenchomorpha</taxon>
        <taxon>Sphaerularioidea</taxon>
        <taxon>Anguinidae</taxon>
        <taxon>Anguininae</taxon>
        <taxon>Ditylenchus</taxon>
    </lineage>
</organism>
<feature type="compositionally biased region" description="Polar residues" evidence="5">
    <location>
        <begin position="1081"/>
        <end position="1094"/>
    </location>
</feature>
<proteinExistence type="inferred from homology"/>
<evidence type="ECO:0000256" key="4">
    <source>
        <dbReference type="ARBA" id="ARBA00023242"/>
    </source>
</evidence>
<sequence>MLVLFETPAGYAIFKLLDESKLKKIDNIWDEFGTASKAQESLQLVTFKHFKDVEEAVLNMVSVTDGKLSKTLKKVLKSQSKEAEELAVGDTKLGSIIKEKMEIPCVSNSATAELMRGIRANVDTLLAEQKAEITAMRLALAHSLGRYKVKFNPEKIDTMIVQAVSLLDDLDKELNNYVMRCREWYGWHFPELTKIVQDPQAYAKVVKAIGMKQNAAKTDLSEILTPELEAKVKEDAEMSMGTDISEIDLLHISQLCDQIIEIANYRTELHEYLKNRMHALAPNLTVLLGELVGARLISKAGSLVGLAKYPASTIQILGAEKALFRALKTKKDTPKYGIIYHAQLISQTSTKLKGKIARKLAAKVSLSTRIDALSDETTGNEVGITSRAFLEGVIKSEMERGPKRISGVKQAPSSSYSFKKEVYEYDTAADDFLAQELQSGIYFDFWKLGSEIDESLLLCGLVKVQKNSAAAASLKYSCANLDLEFGILDLKFVNLDGLEKQKTHDRRSQLSTVVNNLPYEDRVKTQKLTCPLEIGIDRKRMASNDEPSFNLPFSFSNLVLSFTSEENPDSKDDTEESTLNPQRSLPPETIVEILRHFTRKELCRKFYLVNRRFHGLSVSGQVPAIQIVTQTYLHWNANQREQASGSSWFRFRAHIAETAERPPFPLFKVQNLIPDRSSPAERSHGARSSHGQKVSHLTYIQGSHIQRPNFGLFTFNDQSGVVQHRPTKQTAERPPFPLFKVQNLIPAGEPTDPLCRSGGSPDQLGSRLQGPQCVRDTHYFADTPVRTQRRTATRTLFFSCSAHCVPACYAKAVCVPGPFIRFDYVDLTHTVFQEESMLKLLPLAHESFIGCKLSVGLRSWEMVPEVENQLRYLMENVFCKASSVTFCDGECWLSASQILKTKAVSNCNKLVFIALFDVRTICIENTFRVLRNWLQNSGDRQNESSARAKRFILRFIPRPAVLQLAQRLKQEFEEQTLPSIDFVITFVQPHLHYGALAESQVFSVTNSSTNVHLSLFNCKSENGSISTRFSRLWHRRIVNKNEDAATFSLLQTVTGEDYGDRYIHIFLLYGIDSSRDMSTHLNSDITDVPPQTNEDVNKKQDRKRIE</sequence>
<dbReference type="FunFam" id="1.10.246.90:FF:000005">
    <property type="entry name" value="Nucleolar protein 5, putative"/>
    <property type="match status" value="1"/>
</dbReference>
<comment type="similarity">
    <text evidence="2">Belongs to the NOP5/NOP56 family.</text>
</comment>
<dbReference type="InterPro" id="IPR036047">
    <property type="entry name" value="F-box-like_dom_sf"/>
</dbReference>
<dbReference type="GO" id="GO:0030515">
    <property type="term" value="F:snoRNA binding"/>
    <property type="evidence" value="ECO:0007669"/>
    <property type="project" value="InterPro"/>
</dbReference>
<dbReference type="Gene3D" id="1.10.246.90">
    <property type="entry name" value="Nop domain"/>
    <property type="match status" value="1"/>
</dbReference>
<dbReference type="Pfam" id="PF08156">
    <property type="entry name" value="NOP5NT"/>
    <property type="match status" value="1"/>
</dbReference>
<dbReference type="Pfam" id="PF01798">
    <property type="entry name" value="Nop"/>
    <property type="match status" value="1"/>
</dbReference>
<dbReference type="CDD" id="cd09917">
    <property type="entry name" value="F-box_SF"/>
    <property type="match status" value="1"/>
</dbReference>
<protein>
    <submittedName>
        <fullName evidence="7">SnoRNA binding domain, fibrillarin domain-containing protein</fullName>
    </submittedName>
</protein>